<keyword evidence="5" id="KW-0967">Endosome</keyword>
<keyword evidence="3" id="KW-0813">Transport</keyword>
<evidence type="ECO:0000256" key="10">
    <source>
        <dbReference type="SAM" id="Coils"/>
    </source>
</evidence>
<dbReference type="FunFam" id="3.30.1520.10:FF:000060">
    <property type="entry name" value="Phox (PX) domain-containing protein"/>
    <property type="match status" value="1"/>
</dbReference>
<accession>A0A2P5EX09</accession>
<comment type="caution">
    <text evidence="13">The sequence shown here is derived from an EMBL/GenBank/DDBJ whole genome shotgun (WGS) entry which is preliminary data.</text>
</comment>
<keyword evidence="8" id="KW-0472">Membrane</keyword>
<evidence type="ECO:0000256" key="1">
    <source>
        <dbReference type="ARBA" id="ARBA00004481"/>
    </source>
</evidence>
<protein>
    <submittedName>
        <fullName evidence="13">Phox domain containing protein</fullName>
    </submittedName>
</protein>
<evidence type="ECO:0000256" key="11">
    <source>
        <dbReference type="SAM" id="MobiDB-lite"/>
    </source>
</evidence>
<dbReference type="AlphaFoldDB" id="A0A2P5EX09"/>
<dbReference type="Gene3D" id="3.30.1520.10">
    <property type="entry name" value="Phox-like domain"/>
    <property type="match status" value="1"/>
</dbReference>
<keyword evidence="14" id="KW-1185">Reference proteome</keyword>
<dbReference type="GO" id="GO:0035091">
    <property type="term" value="F:phosphatidylinositol binding"/>
    <property type="evidence" value="ECO:0007669"/>
    <property type="project" value="InterPro"/>
</dbReference>
<dbReference type="PROSITE" id="PS50195">
    <property type="entry name" value="PX"/>
    <property type="match status" value="1"/>
</dbReference>
<feature type="region of interest" description="Disordered" evidence="11">
    <location>
        <begin position="64"/>
        <end position="94"/>
    </location>
</feature>
<dbReference type="InParanoid" id="A0A2P5EX09"/>
<feature type="region of interest" description="Disordered" evidence="11">
    <location>
        <begin position="761"/>
        <end position="788"/>
    </location>
</feature>
<comment type="function">
    <text evidence="9">Acts as an effector of RABF2A and RABF2B. Involved in vacuolar transport of storage proteins. Regulates membrane trafficking to protein storage vacuoles (PSVs). Binds specifically to phosphatidylinositol 3-monophosphate (PtdIns3P).</text>
</comment>
<dbReference type="GO" id="GO:0005829">
    <property type="term" value="C:cytosol"/>
    <property type="evidence" value="ECO:0007669"/>
    <property type="project" value="UniProtKB-SubCell"/>
</dbReference>
<dbReference type="STRING" id="63057.A0A2P5EX09"/>
<dbReference type="PANTHER" id="PTHR46856">
    <property type="entry name" value="PX DOMAIN-CONTAINING PROTEIN EREL1-RELATED"/>
    <property type="match status" value="1"/>
</dbReference>
<dbReference type="GO" id="GO:0010008">
    <property type="term" value="C:endosome membrane"/>
    <property type="evidence" value="ECO:0007669"/>
    <property type="project" value="UniProtKB-SubCell"/>
</dbReference>
<feature type="compositionally biased region" description="Acidic residues" evidence="11">
    <location>
        <begin position="765"/>
        <end position="774"/>
    </location>
</feature>
<dbReference type="SMART" id="SM00312">
    <property type="entry name" value="PX"/>
    <property type="match status" value="1"/>
</dbReference>
<dbReference type="FunCoup" id="A0A2P5EX09">
    <property type="interactions" value="825"/>
</dbReference>
<evidence type="ECO:0000313" key="14">
    <source>
        <dbReference type="Proteomes" id="UP000237000"/>
    </source>
</evidence>
<gene>
    <name evidence="13" type="ORF">TorRG33x02_141010</name>
</gene>
<keyword evidence="6" id="KW-0653">Protein transport</keyword>
<dbReference type="Pfam" id="PF00787">
    <property type="entry name" value="PX"/>
    <property type="match status" value="1"/>
</dbReference>
<evidence type="ECO:0000256" key="7">
    <source>
        <dbReference type="ARBA" id="ARBA00023054"/>
    </source>
</evidence>
<evidence type="ECO:0000313" key="13">
    <source>
        <dbReference type="EMBL" id="PON90069.1"/>
    </source>
</evidence>
<dbReference type="GO" id="GO:0015031">
    <property type="term" value="P:protein transport"/>
    <property type="evidence" value="ECO:0007669"/>
    <property type="project" value="UniProtKB-KW"/>
</dbReference>
<evidence type="ECO:0000259" key="12">
    <source>
        <dbReference type="PROSITE" id="PS50195"/>
    </source>
</evidence>
<evidence type="ECO:0000256" key="4">
    <source>
        <dbReference type="ARBA" id="ARBA00022490"/>
    </source>
</evidence>
<dbReference type="PANTHER" id="PTHR46856:SF3">
    <property type="entry name" value="PX DOMAIN-CONTAINING PROTEIN EREX"/>
    <property type="match status" value="1"/>
</dbReference>
<comment type="subcellular location">
    <subcellularLocation>
        <location evidence="2">Cytoplasm</location>
        <location evidence="2">Cytosol</location>
    </subcellularLocation>
    <subcellularLocation>
        <location evidence="1">Endosome membrane</location>
        <topology evidence="1">Peripheral membrane protein</topology>
    </subcellularLocation>
</comment>
<dbReference type="InterPro" id="IPR044588">
    <property type="entry name" value="EREX-like"/>
</dbReference>
<sequence length="788" mass="88939">MNLYAHDLSLLDYNFNFGGLSPDSIDEPFSLHRTLLNSGLTHHDEDYYHHPSVHGNARYGRSAENRVAPNRPSPPPSHRHDGTSPLPLGMDWSPPPRKWEGRESVWPHDPRTGWSYCVVIPSWTFLLESRGSDPVVFYRVKVGIQSPEGVTTVRVILRRYNDFLKLFSELKKAFPMKVLPPAPPKKLLRIKSQETLEQRRCSLEDWMEKLLSDIDLSRSFQIATFLELEAAVRSSFNDVDQQGSDVNSSTSGAVPSSLLKANSDVSVVLGNLSVASDYGDETPSEISELGATKNGVDNFTDFGMGTSTSEQDFIDPIESNVTLGMFDRNFIQERPRFSRSKLSTEVEGRIIATDQISEDVTNVKPLHLDGTEFVPELVDYKQSGHARRRSAESVGSDLSSVRASELIGDADLLGDSGGPSSAYTSINSVLRSPRDLFVTLPSDERHKLNRVLTTLQQRLATAKTDMEDLIARLNQEAAVRQFLTTKVKDLEVELETTRQNCKENMQQAVLTEKERFTQMQWDVEELRGKCMELELKLKSEEEEKVHAQSTKMSIMDENKMLLQELIVAREQLNNLQKHHEEFESKSKTDVKLLVKEVKSLRNSHSELKQELSRLMKEKLEVERVLQKETQRAELADTANVKLLHECGILRSRLQECSVSFLVEEEDKLILDASLPSDAIDLLATSDNRIGLLLAEAQLLAQDVENAVRIVGESHSDNNINGGNQRKSDDELRLMLTDILVDNARLRKQVNSVIRCTLRTSAKAEDNEEDDDDEDTSLRKTVLGKFLER</sequence>
<keyword evidence="4" id="KW-0963">Cytoplasm</keyword>
<evidence type="ECO:0000256" key="8">
    <source>
        <dbReference type="ARBA" id="ARBA00023136"/>
    </source>
</evidence>
<reference evidence="14" key="1">
    <citation type="submission" date="2016-06" db="EMBL/GenBank/DDBJ databases">
        <title>Parallel loss of symbiosis genes in relatives of nitrogen-fixing non-legume Parasponia.</title>
        <authorList>
            <person name="Van Velzen R."/>
            <person name="Holmer R."/>
            <person name="Bu F."/>
            <person name="Rutten L."/>
            <person name="Van Zeijl A."/>
            <person name="Liu W."/>
            <person name="Santuari L."/>
            <person name="Cao Q."/>
            <person name="Sharma T."/>
            <person name="Shen D."/>
            <person name="Roswanjaya Y."/>
            <person name="Wardhani T."/>
            <person name="Kalhor M.S."/>
            <person name="Jansen J."/>
            <person name="Van den Hoogen J."/>
            <person name="Gungor B."/>
            <person name="Hartog M."/>
            <person name="Hontelez J."/>
            <person name="Verver J."/>
            <person name="Yang W.-C."/>
            <person name="Schijlen E."/>
            <person name="Repin R."/>
            <person name="Schilthuizen M."/>
            <person name="Schranz E."/>
            <person name="Heidstra R."/>
            <person name="Miyata K."/>
            <person name="Fedorova E."/>
            <person name="Kohlen W."/>
            <person name="Bisseling T."/>
            <person name="Smit S."/>
            <person name="Geurts R."/>
        </authorList>
    </citation>
    <scope>NUCLEOTIDE SEQUENCE [LARGE SCALE GENOMIC DNA]</scope>
    <source>
        <strain evidence="14">cv. RG33-2</strain>
    </source>
</reference>
<evidence type="ECO:0000256" key="6">
    <source>
        <dbReference type="ARBA" id="ARBA00022927"/>
    </source>
</evidence>
<dbReference type="InterPro" id="IPR001683">
    <property type="entry name" value="PX_dom"/>
</dbReference>
<dbReference type="EMBL" id="JXTC01000087">
    <property type="protein sequence ID" value="PON90069.1"/>
    <property type="molecule type" value="Genomic_DNA"/>
</dbReference>
<proteinExistence type="predicted"/>
<feature type="coiled-coil region" evidence="10">
    <location>
        <begin position="452"/>
        <end position="631"/>
    </location>
</feature>
<evidence type="ECO:0000256" key="5">
    <source>
        <dbReference type="ARBA" id="ARBA00022753"/>
    </source>
</evidence>
<evidence type="ECO:0000256" key="9">
    <source>
        <dbReference type="ARBA" id="ARBA00055681"/>
    </source>
</evidence>
<dbReference type="SUPFAM" id="SSF64268">
    <property type="entry name" value="PX domain"/>
    <property type="match status" value="1"/>
</dbReference>
<evidence type="ECO:0000256" key="3">
    <source>
        <dbReference type="ARBA" id="ARBA00022448"/>
    </source>
</evidence>
<feature type="domain" description="PX" evidence="12">
    <location>
        <begin position="116"/>
        <end position="233"/>
    </location>
</feature>
<evidence type="ECO:0000256" key="2">
    <source>
        <dbReference type="ARBA" id="ARBA00004514"/>
    </source>
</evidence>
<name>A0A2P5EX09_TREOI</name>
<dbReference type="OrthoDB" id="76516at2759"/>
<keyword evidence="7 10" id="KW-0175">Coiled coil</keyword>
<organism evidence="13 14">
    <name type="scientific">Trema orientale</name>
    <name type="common">Charcoal tree</name>
    <name type="synonym">Celtis orientalis</name>
    <dbReference type="NCBI Taxonomy" id="63057"/>
    <lineage>
        <taxon>Eukaryota</taxon>
        <taxon>Viridiplantae</taxon>
        <taxon>Streptophyta</taxon>
        <taxon>Embryophyta</taxon>
        <taxon>Tracheophyta</taxon>
        <taxon>Spermatophyta</taxon>
        <taxon>Magnoliopsida</taxon>
        <taxon>eudicotyledons</taxon>
        <taxon>Gunneridae</taxon>
        <taxon>Pentapetalae</taxon>
        <taxon>rosids</taxon>
        <taxon>fabids</taxon>
        <taxon>Rosales</taxon>
        <taxon>Cannabaceae</taxon>
        <taxon>Trema</taxon>
    </lineage>
</organism>
<dbReference type="Proteomes" id="UP000237000">
    <property type="component" value="Unassembled WGS sequence"/>
</dbReference>
<dbReference type="InterPro" id="IPR036871">
    <property type="entry name" value="PX_dom_sf"/>
</dbReference>